<comment type="caution">
    <text evidence="2">The sequence shown here is derived from an EMBL/GenBank/DDBJ whole genome shotgun (WGS) entry which is preliminary data.</text>
</comment>
<name>A0A9D4TCP6_RHISA</name>
<accession>A0A9D4TCP6</accession>
<dbReference type="Proteomes" id="UP000821837">
    <property type="component" value="Unassembled WGS sequence"/>
</dbReference>
<organism evidence="2 3">
    <name type="scientific">Rhipicephalus sanguineus</name>
    <name type="common">Brown dog tick</name>
    <name type="synonym">Ixodes sanguineus</name>
    <dbReference type="NCBI Taxonomy" id="34632"/>
    <lineage>
        <taxon>Eukaryota</taxon>
        <taxon>Metazoa</taxon>
        <taxon>Ecdysozoa</taxon>
        <taxon>Arthropoda</taxon>
        <taxon>Chelicerata</taxon>
        <taxon>Arachnida</taxon>
        <taxon>Acari</taxon>
        <taxon>Parasitiformes</taxon>
        <taxon>Ixodida</taxon>
        <taxon>Ixodoidea</taxon>
        <taxon>Ixodidae</taxon>
        <taxon>Rhipicephalinae</taxon>
        <taxon>Rhipicephalus</taxon>
        <taxon>Rhipicephalus</taxon>
    </lineage>
</organism>
<dbReference type="EMBL" id="JABSTV010001022">
    <property type="protein sequence ID" value="KAH7985284.1"/>
    <property type="molecule type" value="Genomic_DNA"/>
</dbReference>
<reference evidence="2" key="1">
    <citation type="journal article" date="2020" name="Cell">
        <title>Large-Scale Comparative Analyses of Tick Genomes Elucidate Their Genetic Diversity and Vector Capacities.</title>
        <authorList>
            <consortium name="Tick Genome and Microbiome Consortium (TIGMIC)"/>
            <person name="Jia N."/>
            <person name="Wang J."/>
            <person name="Shi W."/>
            <person name="Du L."/>
            <person name="Sun Y."/>
            <person name="Zhan W."/>
            <person name="Jiang J.F."/>
            <person name="Wang Q."/>
            <person name="Zhang B."/>
            <person name="Ji P."/>
            <person name="Bell-Sakyi L."/>
            <person name="Cui X.M."/>
            <person name="Yuan T.T."/>
            <person name="Jiang B.G."/>
            <person name="Yang W.F."/>
            <person name="Lam T.T."/>
            <person name="Chang Q.C."/>
            <person name="Ding S.J."/>
            <person name="Wang X.J."/>
            <person name="Zhu J.G."/>
            <person name="Ruan X.D."/>
            <person name="Zhao L."/>
            <person name="Wei J.T."/>
            <person name="Ye R.Z."/>
            <person name="Que T.C."/>
            <person name="Du C.H."/>
            <person name="Zhou Y.H."/>
            <person name="Cheng J.X."/>
            <person name="Dai P.F."/>
            <person name="Guo W.B."/>
            <person name="Han X.H."/>
            <person name="Huang E.J."/>
            <person name="Li L.F."/>
            <person name="Wei W."/>
            <person name="Gao Y.C."/>
            <person name="Liu J.Z."/>
            <person name="Shao H.Z."/>
            <person name="Wang X."/>
            <person name="Wang C.C."/>
            <person name="Yang T.C."/>
            <person name="Huo Q.B."/>
            <person name="Li W."/>
            <person name="Chen H.Y."/>
            <person name="Chen S.E."/>
            <person name="Zhou L.G."/>
            <person name="Ni X.B."/>
            <person name="Tian J.H."/>
            <person name="Sheng Y."/>
            <person name="Liu T."/>
            <person name="Pan Y.S."/>
            <person name="Xia L.Y."/>
            <person name="Li J."/>
            <person name="Zhao F."/>
            <person name="Cao W.C."/>
        </authorList>
    </citation>
    <scope>NUCLEOTIDE SEQUENCE</scope>
    <source>
        <strain evidence="2">Rsan-2018</strain>
    </source>
</reference>
<reference evidence="2" key="2">
    <citation type="submission" date="2021-09" db="EMBL/GenBank/DDBJ databases">
        <authorList>
            <person name="Jia N."/>
            <person name="Wang J."/>
            <person name="Shi W."/>
            <person name="Du L."/>
            <person name="Sun Y."/>
            <person name="Zhan W."/>
            <person name="Jiang J."/>
            <person name="Wang Q."/>
            <person name="Zhang B."/>
            <person name="Ji P."/>
            <person name="Sakyi L.B."/>
            <person name="Cui X."/>
            <person name="Yuan T."/>
            <person name="Jiang B."/>
            <person name="Yang W."/>
            <person name="Lam T.T.-Y."/>
            <person name="Chang Q."/>
            <person name="Ding S."/>
            <person name="Wang X."/>
            <person name="Zhu J."/>
            <person name="Ruan X."/>
            <person name="Zhao L."/>
            <person name="Wei J."/>
            <person name="Que T."/>
            <person name="Du C."/>
            <person name="Cheng J."/>
            <person name="Dai P."/>
            <person name="Han X."/>
            <person name="Huang E."/>
            <person name="Gao Y."/>
            <person name="Liu J."/>
            <person name="Shao H."/>
            <person name="Ye R."/>
            <person name="Li L."/>
            <person name="Wei W."/>
            <person name="Wang X."/>
            <person name="Wang C."/>
            <person name="Huo Q."/>
            <person name="Li W."/>
            <person name="Guo W."/>
            <person name="Chen H."/>
            <person name="Chen S."/>
            <person name="Zhou L."/>
            <person name="Zhou L."/>
            <person name="Ni X."/>
            <person name="Tian J."/>
            <person name="Zhou Y."/>
            <person name="Sheng Y."/>
            <person name="Liu T."/>
            <person name="Pan Y."/>
            <person name="Xia L."/>
            <person name="Li J."/>
            <person name="Zhao F."/>
            <person name="Cao W."/>
        </authorList>
    </citation>
    <scope>NUCLEOTIDE SEQUENCE</scope>
    <source>
        <strain evidence="2">Rsan-2018</strain>
        <tissue evidence="2">Larvae</tissue>
    </source>
</reference>
<evidence type="ECO:0000313" key="3">
    <source>
        <dbReference type="Proteomes" id="UP000821837"/>
    </source>
</evidence>
<dbReference type="AlphaFoldDB" id="A0A9D4TCP6"/>
<evidence type="ECO:0000313" key="2">
    <source>
        <dbReference type="EMBL" id="KAH7985284.1"/>
    </source>
</evidence>
<gene>
    <name evidence="2" type="ORF">HPB52_024216</name>
</gene>
<feature type="region of interest" description="Disordered" evidence="1">
    <location>
        <begin position="1"/>
        <end position="72"/>
    </location>
</feature>
<evidence type="ECO:0000256" key="1">
    <source>
        <dbReference type="SAM" id="MobiDB-lite"/>
    </source>
</evidence>
<keyword evidence="3" id="KW-1185">Reference proteome</keyword>
<protein>
    <submittedName>
        <fullName evidence="2">Uncharacterized protein</fullName>
    </submittedName>
</protein>
<proteinExistence type="predicted"/>
<sequence length="195" mass="21824">MVRERDGSSSSSHRSRRKRKRSSDVTTTSSTIYILTKDRSLPDVDNEPEYSAGDNDCSEAQEESRGDSDASPMVVRTCGTLRCRLATRLVSSGSRLPRVTRCRLVYDEPGSSSSPMHMLGPKDEQMQRVFDKHRSWSLGTASSPPPVVSLRRLELSPLDSTDDSFMKDLKRRRSLKARFSDDLCGTVSTRCSVSR</sequence>